<dbReference type="SUPFAM" id="SSF56935">
    <property type="entry name" value="Porins"/>
    <property type="match status" value="1"/>
</dbReference>
<sequence length="799" mass="87411">MKPRPTSFPPVIYLFRLLLGSPGRLAGGAALATLALSPQLAQAQGRVTISGTIKDAGTGEDLTGASIRIVELPGTGAAANAYGFYTLTIPAGTYTVEASFVGYKAQPRKVTLDKSQRLDFKLSSGGQELNEVVVTGRGSQANISKAQSGVETLDMKQIAKVPVLFGEKDVIKTLTLLPGVKTAGEGSSGFSVRGGNVDQNLILLDEAPVYNASHLLGFFSTFNSDAIRDLTVYKGGMPAQYGGRLSSVVDIKMKDGNNQQLHGSGGIGLIASRLALEGPIVKDKGSFLVTGRRTYADVFLKLSSNPTTKSASLYFYDFNAKANYTLNDRNRLYFSGYLGSDVLGIQSFGTNYGNQTATLRLNHLFTDKLFSNTSLIYSKYGYQIKIKSNDLDFSIDSKIMDFNLKQDFEYTPSATQTLRFGVNAIYHTITPGHVTAAADAAVNSTADKTNYSLETAAYVSHEWALTEKLDFTTGLRLSEFSLLGAGDYSTYNTAGTVVNTTHYGAGEFIKTYFNLEPRFAASYQVTANTSLKAGYARNVQNLHLLSNSAASSPTDLYVPTTLNVKPELADQISAGYFRKLGKNQDYSFSAEVYYKWLQNQVDYRDGTQLRGNQDVESTLLYGKGRAYGVEFLLKKETGRLTGWVGYTLSKSERQFTEINSGSWFNARQDRPNDLSVVAVYELNPKWSFSGTFVASTGNAVTFPVGKYYVAGQAVSLYGQRNADRLPGYRRLDIGATLEKPQQEGKRFHHSWNFSIYNVLGRENPYSITFQTVPGDATRTEALQTALFRMVPSATYNFQF</sequence>
<organism evidence="15 16">
    <name type="scientific">Hymenobacter negativus</name>
    <dbReference type="NCBI Taxonomy" id="2795026"/>
    <lineage>
        <taxon>Bacteria</taxon>
        <taxon>Pseudomonadati</taxon>
        <taxon>Bacteroidota</taxon>
        <taxon>Cytophagia</taxon>
        <taxon>Cytophagales</taxon>
        <taxon>Hymenobacteraceae</taxon>
        <taxon>Hymenobacter</taxon>
    </lineage>
</organism>
<gene>
    <name evidence="15" type="ORF">J4E00_11640</name>
</gene>
<comment type="subcellular location">
    <subcellularLocation>
        <location evidence="1 10">Cell outer membrane</location>
        <topology evidence="1 10">Multi-pass membrane protein</topology>
    </subcellularLocation>
</comment>
<dbReference type="Pfam" id="PF00593">
    <property type="entry name" value="TonB_dep_Rec_b-barrel"/>
    <property type="match status" value="1"/>
</dbReference>
<evidence type="ECO:0000259" key="14">
    <source>
        <dbReference type="Pfam" id="PF07715"/>
    </source>
</evidence>
<dbReference type="PANTHER" id="PTHR30069">
    <property type="entry name" value="TONB-DEPENDENT OUTER MEMBRANE RECEPTOR"/>
    <property type="match status" value="1"/>
</dbReference>
<dbReference type="PROSITE" id="PS52016">
    <property type="entry name" value="TONB_DEPENDENT_REC_3"/>
    <property type="match status" value="1"/>
</dbReference>
<feature type="domain" description="TonB-dependent receptor-like beta-barrel" evidence="13">
    <location>
        <begin position="314"/>
        <end position="758"/>
    </location>
</feature>
<evidence type="ECO:0000256" key="2">
    <source>
        <dbReference type="ARBA" id="ARBA00022448"/>
    </source>
</evidence>
<feature type="domain" description="TonB-dependent receptor plug" evidence="14">
    <location>
        <begin position="148"/>
        <end position="244"/>
    </location>
</feature>
<evidence type="ECO:0000256" key="4">
    <source>
        <dbReference type="ARBA" id="ARBA00022692"/>
    </source>
</evidence>
<dbReference type="InterPro" id="IPR039426">
    <property type="entry name" value="TonB-dep_rcpt-like"/>
</dbReference>
<dbReference type="Gene3D" id="2.60.40.1120">
    <property type="entry name" value="Carboxypeptidase-like, regulatory domain"/>
    <property type="match status" value="1"/>
</dbReference>
<evidence type="ECO:0000256" key="1">
    <source>
        <dbReference type="ARBA" id="ARBA00004571"/>
    </source>
</evidence>
<evidence type="ECO:0000256" key="8">
    <source>
        <dbReference type="ARBA" id="ARBA00023170"/>
    </source>
</evidence>
<keyword evidence="2 10" id="KW-0813">Transport</keyword>
<comment type="caution">
    <text evidence="15">The sequence shown here is derived from an EMBL/GenBank/DDBJ whole genome shotgun (WGS) entry which is preliminary data.</text>
</comment>
<feature type="chain" id="PRO_5045560738" evidence="12">
    <location>
        <begin position="27"/>
        <end position="799"/>
    </location>
</feature>
<evidence type="ECO:0000313" key="15">
    <source>
        <dbReference type="EMBL" id="MBO2009706.1"/>
    </source>
</evidence>
<dbReference type="InterPro" id="IPR000531">
    <property type="entry name" value="Beta-barrel_TonB"/>
</dbReference>
<dbReference type="InterPro" id="IPR012910">
    <property type="entry name" value="Plug_dom"/>
</dbReference>
<keyword evidence="9 10" id="KW-0998">Cell outer membrane</keyword>
<name>A0ABS3QEQ1_9BACT</name>
<evidence type="ECO:0000256" key="3">
    <source>
        <dbReference type="ARBA" id="ARBA00022452"/>
    </source>
</evidence>
<accession>A0ABS3QEQ1</accession>
<reference evidence="15 16" key="1">
    <citation type="submission" date="2021-03" db="EMBL/GenBank/DDBJ databases">
        <authorList>
            <person name="Kim M.K."/>
        </authorList>
    </citation>
    <scope>NUCLEOTIDE SEQUENCE [LARGE SCALE GENOMIC DNA]</scope>
    <source>
        <strain evidence="15 16">BT442</strain>
    </source>
</reference>
<evidence type="ECO:0000256" key="9">
    <source>
        <dbReference type="ARBA" id="ARBA00023237"/>
    </source>
</evidence>
<dbReference type="EMBL" id="JAGETZ010000004">
    <property type="protein sequence ID" value="MBO2009706.1"/>
    <property type="molecule type" value="Genomic_DNA"/>
</dbReference>
<keyword evidence="4 10" id="KW-0812">Transmembrane</keyword>
<evidence type="ECO:0000313" key="16">
    <source>
        <dbReference type="Proteomes" id="UP000664369"/>
    </source>
</evidence>
<evidence type="ECO:0000256" key="10">
    <source>
        <dbReference type="PROSITE-ProRule" id="PRU01360"/>
    </source>
</evidence>
<keyword evidence="3 10" id="KW-1134">Transmembrane beta strand</keyword>
<evidence type="ECO:0000256" key="12">
    <source>
        <dbReference type="SAM" id="SignalP"/>
    </source>
</evidence>
<dbReference type="RefSeq" id="WP_208175324.1">
    <property type="nucleotide sequence ID" value="NZ_JAGETZ010000004.1"/>
</dbReference>
<evidence type="ECO:0000259" key="13">
    <source>
        <dbReference type="Pfam" id="PF00593"/>
    </source>
</evidence>
<dbReference type="PANTHER" id="PTHR30069:SF29">
    <property type="entry name" value="HEMOGLOBIN AND HEMOGLOBIN-HAPTOGLOBIN-BINDING PROTEIN 1-RELATED"/>
    <property type="match status" value="1"/>
</dbReference>
<evidence type="ECO:0000256" key="7">
    <source>
        <dbReference type="ARBA" id="ARBA00023136"/>
    </source>
</evidence>
<dbReference type="Gene3D" id="2.40.170.20">
    <property type="entry name" value="TonB-dependent receptor, beta-barrel domain"/>
    <property type="match status" value="1"/>
</dbReference>
<keyword evidence="8 15" id="KW-0675">Receptor</keyword>
<comment type="similarity">
    <text evidence="10 11">Belongs to the TonB-dependent receptor family.</text>
</comment>
<keyword evidence="7 10" id="KW-0472">Membrane</keyword>
<dbReference type="Proteomes" id="UP000664369">
    <property type="component" value="Unassembled WGS sequence"/>
</dbReference>
<dbReference type="Pfam" id="PF07715">
    <property type="entry name" value="Plug"/>
    <property type="match status" value="1"/>
</dbReference>
<protein>
    <submittedName>
        <fullName evidence="15">TonB-dependent receptor</fullName>
    </submittedName>
</protein>
<dbReference type="Pfam" id="PF13715">
    <property type="entry name" value="CarbopepD_reg_2"/>
    <property type="match status" value="1"/>
</dbReference>
<keyword evidence="6 11" id="KW-0798">TonB box</keyword>
<dbReference type="InterPro" id="IPR036942">
    <property type="entry name" value="Beta-barrel_TonB_sf"/>
</dbReference>
<evidence type="ECO:0000256" key="11">
    <source>
        <dbReference type="RuleBase" id="RU003357"/>
    </source>
</evidence>
<dbReference type="InterPro" id="IPR037066">
    <property type="entry name" value="Plug_dom_sf"/>
</dbReference>
<dbReference type="Gene3D" id="2.170.130.10">
    <property type="entry name" value="TonB-dependent receptor, plug domain"/>
    <property type="match status" value="1"/>
</dbReference>
<dbReference type="InterPro" id="IPR008969">
    <property type="entry name" value="CarboxyPept-like_regulatory"/>
</dbReference>
<keyword evidence="5 12" id="KW-0732">Signal</keyword>
<dbReference type="SUPFAM" id="SSF49464">
    <property type="entry name" value="Carboxypeptidase regulatory domain-like"/>
    <property type="match status" value="1"/>
</dbReference>
<proteinExistence type="inferred from homology"/>
<keyword evidence="16" id="KW-1185">Reference proteome</keyword>
<evidence type="ECO:0000256" key="6">
    <source>
        <dbReference type="ARBA" id="ARBA00023077"/>
    </source>
</evidence>
<evidence type="ECO:0000256" key="5">
    <source>
        <dbReference type="ARBA" id="ARBA00022729"/>
    </source>
</evidence>
<feature type="signal peptide" evidence="12">
    <location>
        <begin position="1"/>
        <end position="26"/>
    </location>
</feature>